<feature type="binding site" evidence="7">
    <location>
        <position position="117"/>
    </location>
    <ligand>
        <name>Zn(2+)</name>
        <dbReference type="ChEBI" id="CHEBI:29105"/>
        <note>catalytic</note>
    </ligand>
</feature>
<dbReference type="GO" id="GO:0006220">
    <property type="term" value="P:pyrimidine nucleotide metabolic process"/>
    <property type="evidence" value="ECO:0007669"/>
    <property type="project" value="InterPro"/>
</dbReference>
<evidence type="ECO:0000256" key="2">
    <source>
        <dbReference type="ARBA" id="ARBA00006576"/>
    </source>
</evidence>
<dbReference type="PROSITE" id="PS51747">
    <property type="entry name" value="CYT_DCMP_DEAMINASES_2"/>
    <property type="match status" value="1"/>
</dbReference>
<evidence type="ECO:0000259" key="8">
    <source>
        <dbReference type="PROSITE" id="PS51747"/>
    </source>
</evidence>
<evidence type="ECO:0000313" key="10">
    <source>
        <dbReference type="Proteomes" id="UP000177112"/>
    </source>
</evidence>
<dbReference type="InterPro" id="IPR015517">
    <property type="entry name" value="dCMP_deaminase-rel"/>
</dbReference>
<dbReference type="PANTHER" id="PTHR11086:SF18">
    <property type="entry name" value="DEOXYCYTIDYLATE DEAMINASE"/>
    <property type="match status" value="1"/>
</dbReference>
<organism evidence="9 10">
    <name type="scientific">Candidatus Nomurabacteria bacterium RIFCSPHIGHO2_02_FULL_35_13</name>
    <dbReference type="NCBI Taxonomy" id="1801748"/>
    <lineage>
        <taxon>Bacteria</taxon>
        <taxon>Candidatus Nomuraibacteriota</taxon>
    </lineage>
</organism>
<feature type="binding site" evidence="7">
    <location>
        <position position="114"/>
    </location>
    <ligand>
        <name>Zn(2+)</name>
        <dbReference type="ChEBI" id="CHEBI:29105"/>
        <note>catalytic</note>
    </ligand>
</feature>
<sequence length="165" mass="18505">MKKETKKYKRPSWDEYFIGMANYVGSRGTCDRGRSGCVIARDKRVVSTGYVGSPPGLPHCDEIGHEMHKVINEDGSESQHCIRTAHAEQNAISQAARFGISVDSGTLYCKMTPCYTCAKSIITAGIKRVVSEKDYHASKRSKEIFKKAGIKLEIINKKIEKYLRQ</sequence>
<evidence type="ECO:0000256" key="7">
    <source>
        <dbReference type="PIRSR" id="PIRSR006019-2"/>
    </source>
</evidence>
<protein>
    <submittedName>
        <fullName evidence="9">Cell division protein DedD</fullName>
    </submittedName>
</protein>
<feature type="domain" description="CMP/dCMP-type deaminase" evidence="8">
    <location>
        <begin position="12"/>
        <end position="152"/>
    </location>
</feature>
<evidence type="ECO:0000313" key="9">
    <source>
        <dbReference type="EMBL" id="OGI71372.1"/>
    </source>
</evidence>
<dbReference type="AlphaFoldDB" id="A0A1F6VP77"/>
<dbReference type="GO" id="GO:0004132">
    <property type="term" value="F:dCMP deaminase activity"/>
    <property type="evidence" value="ECO:0007669"/>
    <property type="project" value="InterPro"/>
</dbReference>
<dbReference type="InterPro" id="IPR016473">
    <property type="entry name" value="dCMP_deaminase"/>
</dbReference>
<reference evidence="9 10" key="1">
    <citation type="journal article" date="2016" name="Nat. Commun.">
        <title>Thousands of microbial genomes shed light on interconnected biogeochemical processes in an aquifer system.</title>
        <authorList>
            <person name="Anantharaman K."/>
            <person name="Brown C.T."/>
            <person name="Hug L.A."/>
            <person name="Sharon I."/>
            <person name="Castelle C.J."/>
            <person name="Probst A.J."/>
            <person name="Thomas B.C."/>
            <person name="Singh A."/>
            <person name="Wilkins M.J."/>
            <person name="Karaoz U."/>
            <person name="Brodie E.L."/>
            <person name="Williams K.H."/>
            <person name="Hubbard S.S."/>
            <person name="Banfield J.F."/>
        </authorList>
    </citation>
    <scope>NUCLEOTIDE SEQUENCE [LARGE SCALE GENOMIC DNA]</scope>
</reference>
<dbReference type="Pfam" id="PF00383">
    <property type="entry name" value="dCMP_cyt_deam_1"/>
    <property type="match status" value="1"/>
</dbReference>
<feature type="active site" description="Proton donor" evidence="6">
    <location>
        <position position="88"/>
    </location>
</feature>
<dbReference type="InterPro" id="IPR016193">
    <property type="entry name" value="Cytidine_deaminase-like"/>
</dbReference>
<evidence type="ECO:0000256" key="1">
    <source>
        <dbReference type="ARBA" id="ARBA00001947"/>
    </source>
</evidence>
<evidence type="ECO:0000256" key="6">
    <source>
        <dbReference type="PIRSR" id="PIRSR006019-1"/>
    </source>
</evidence>
<comment type="similarity">
    <text evidence="2">Belongs to the cytidine and deoxycytidylate deaminase family.</text>
</comment>
<feature type="binding site" evidence="7">
    <location>
        <position position="86"/>
    </location>
    <ligand>
        <name>Zn(2+)</name>
        <dbReference type="ChEBI" id="CHEBI:29105"/>
        <note>catalytic</note>
    </ligand>
</feature>
<comment type="cofactor">
    <cofactor evidence="1 7">
        <name>Zn(2+)</name>
        <dbReference type="ChEBI" id="CHEBI:29105"/>
    </cofactor>
</comment>
<dbReference type="PROSITE" id="PS00903">
    <property type="entry name" value="CYT_DCMP_DEAMINASES_1"/>
    <property type="match status" value="1"/>
</dbReference>
<dbReference type="PIRSF" id="PIRSF006019">
    <property type="entry name" value="dCMP_deaminase"/>
    <property type="match status" value="1"/>
</dbReference>
<comment type="caution">
    <text evidence="9">The sequence shown here is derived from an EMBL/GenBank/DDBJ whole genome shotgun (WGS) entry which is preliminary data.</text>
</comment>
<dbReference type="STRING" id="1801748.A3B84_00740"/>
<keyword evidence="9" id="KW-0132">Cell division</keyword>
<dbReference type="PANTHER" id="PTHR11086">
    <property type="entry name" value="DEOXYCYTIDYLATE DEAMINASE-RELATED"/>
    <property type="match status" value="1"/>
</dbReference>
<dbReference type="InterPro" id="IPR016192">
    <property type="entry name" value="APOBEC/CMP_deaminase_Zn-bd"/>
</dbReference>
<dbReference type="Proteomes" id="UP000177112">
    <property type="component" value="Unassembled WGS sequence"/>
</dbReference>
<dbReference type="SUPFAM" id="SSF53927">
    <property type="entry name" value="Cytidine deaminase-like"/>
    <property type="match status" value="1"/>
</dbReference>
<dbReference type="EMBL" id="MFTY01000015">
    <property type="protein sequence ID" value="OGI71372.1"/>
    <property type="molecule type" value="Genomic_DNA"/>
</dbReference>
<accession>A0A1F6VP77</accession>
<keyword evidence="5 7" id="KW-0862">Zinc</keyword>
<evidence type="ECO:0000256" key="5">
    <source>
        <dbReference type="ARBA" id="ARBA00022833"/>
    </source>
</evidence>
<evidence type="ECO:0000256" key="3">
    <source>
        <dbReference type="ARBA" id="ARBA00022723"/>
    </source>
</evidence>
<proteinExistence type="inferred from homology"/>
<gene>
    <name evidence="9" type="ORF">A3B84_00740</name>
</gene>
<evidence type="ECO:0000256" key="4">
    <source>
        <dbReference type="ARBA" id="ARBA00022801"/>
    </source>
</evidence>
<dbReference type="GO" id="GO:0008270">
    <property type="term" value="F:zinc ion binding"/>
    <property type="evidence" value="ECO:0007669"/>
    <property type="project" value="InterPro"/>
</dbReference>
<keyword evidence="3 7" id="KW-0479">Metal-binding</keyword>
<dbReference type="Gene3D" id="3.40.140.10">
    <property type="entry name" value="Cytidine Deaminase, domain 2"/>
    <property type="match status" value="1"/>
</dbReference>
<dbReference type="InterPro" id="IPR002125">
    <property type="entry name" value="CMP_dCMP_dom"/>
</dbReference>
<keyword evidence="9" id="KW-0131">Cell cycle</keyword>
<dbReference type="GO" id="GO:0005737">
    <property type="term" value="C:cytoplasm"/>
    <property type="evidence" value="ECO:0007669"/>
    <property type="project" value="TreeGrafter"/>
</dbReference>
<dbReference type="GO" id="GO:0051301">
    <property type="term" value="P:cell division"/>
    <property type="evidence" value="ECO:0007669"/>
    <property type="project" value="UniProtKB-KW"/>
</dbReference>
<keyword evidence="4" id="KW-0378">Hydrolase</keyword>
<dbReference type="CDD" id="cd01286">
    <property type="entry name" value="deoxycytidylate_deaminase"/>
    <property type="match status" value="1"/>
</dbReference>
<dbReference type="InterPro" id="IPR035105">
    <property type="entry name" value="Deoxycytidylate_deaminase_dom"/>
</dbReference>
<name>A0A1F6VP77_9BACT</name>